<comment type="caution">
    <text evidence="6">The sequence shown here is derived from an EMBL/GenBank/DDBJ whole genome shotgun (WGS) entry which is preliminary data.</text>
</comment>
<dbReference type="GO" id="GO:0032259">
    <property type="term" value="P:methylation"/>
    <property type="evidence" value="ECO:0007669"/>
    <property type="project" value="UniProtKB-KW"/>
</dbReference>
<evidence type="ECO:0000256" key="1">
    <source>
        <dbReference type="ARBA" id="ARBA00022603"/>
    </source>
</evidence>
<dbReference type="NCBIfam" id="TIGR03534">
    <property type="entry name" value="RF_mod_PrmC"/>
    <property type="match status" value="1"/>
</dbReference>
<dbReference type="PIRSF" id="PIRSF037167">
    <property type="entry name" value="Mtase_YfcB_prd"/>
    <property type="match status" value="1"/>
</dbReference>
<dbReference type="EMBL" id="JAUOPB010000001">
    <property type="protein sequence ID" value="MDO6421092.1"/>
    <property type="molecule type" value="Genomic_DNA"/>
</dbReference>
<accession>A0AAW7X3G0</accession>
<dbReference type="InterPro" id="IPR002052">
    <property type="entry name" value="DNA_methylase_N6_adenine_CS"/>
</dbReference>
<dbReference type="GO" id="GO:0036009">
    <property type="term" value="F:protein-glutamine N-methyltransferase activity"/>
    <property type="evidence" value="ECO:0007669"/>
    <property type="project" value="UniProtKB-UniRule"/>
</dbReference>
<dbReference type="GO" id="GO:0003676">
    <property type="term" value="F:nucleic acid binding"/>
    <property type="evidence" value="ECO:0007669"/>
    <property type="project" value="InterPro"/>
</dbReference>
<dbReference type="InterPro" id="IPR019874">
    <property type="entry name" value="RF_methyltr_PrmC"/>
</dbReference>
<dbReference type="Gene3D" id="3.40.50.150">
    <property type="entry name" value="Vaccinia Virus protein VP39"/>
    <property type="match status" value="1"/>
</dbReference>
<dbReference type="InterPro" id="IPR004556">
    <property type="entry name" value="HemK-like"/>
</dbReference>
<dbReference type="EC" id="2.1.1.298" evidence="4"/>
<keyword evidence="1 4" id="KW-0489">Methyltransferase</keyword>
<dbReference type="GO" id="GO:0005829">
    <property type="term" value="C:cytosol"/>
    <property type="evidence" value="ECO:0007669"/>
    <property type="project" value="TreeGrafter"/>
</dbReference>
<gene>
    <name evidence="4 6" type="primary">prmB</name>
    <name evidence="6" type="ORF">Q4521_01255</name>
</gene>
<proteinExistence type="inferred from homology"/>
<evidence type="ECO:0000256" key="2">
    <source>
        <dbReference type="ARBA" id="ARBA00022679"/>
    </source>
</evidence>
<dbReference type="AlphaFoldDB" id="A0AAW7X3G0"/>
<evidence type="ECO:0000256" key="4">
    <source>
        <dbReference type="HAMAP-Rule" id="MF_02125"/>
    </source>
</evidence>
<dbReference type="Proteomes" id="UP001169760">
    <property type="component" value="Unassembled WGS sequence"/>
</dbReference>
<dbReference type="NCBIfam" id="TIGR03533">
    <property type="entry name" value="L3_gln_methyl"/>
    <property type="match status" value="1"/>
</dbReference>
<feature type="domain" description="Methyltransferase small" evidence="5">
    <location>
        <begin position="128"/>
        <end position="211"/>
    </location>
</feature>
<sequence length="300" mass="33657">MKRKPQKELKTVRDWIRWSATCFARGDLFFGHGTNNAWDEAVALVMWVVQQPFDRLEWVLDAKLVEAEKQQLAQLIDKRVQQHIPLSYLTGEAWFAGLKFHVTPDVLIPRSPIAELIEREFQPMLQQYPAKILDLCTGSGCIGIACAYAFEEAMVDISDISTAALDVAQLNIANHSLQDRVSTVESDVFDGITGQYDLIVSNPPYVDAQDMASIPAEYQVEPRMALESGDDGLDITRRILAKAAHHLTEDGLLVVEVGNSWEALEVSMPNVPFYWPEFENGGHGIFMLTKQQLLEINKAA</sequence>
<keyword evidence="3 4" id="KW-0949">S-adenosyl-L-methionine</keyword>
<comment type="similarity">
    <text evidence="4">Belongs to the protein N5-glutamine methyltransferase family. PrmB subfamily.</text>
</comment>
<protein>
    <recommendedName>
        <fullName evidence="4">Ribosomal protein uL3 glutamine methyltransferase</fullName>
        <shortName evidence="4">uL3 MTase</shortName>
        <ecNumber evidence="4">2.1.1.298</ecNumber>
    </recommendedName>
    <alternativeName>
        <fullName evidence="4">N5-glutamine methyltransferase PrmB</fullName>
    </alternativeName>
</protein>
<dbReference type="PANTHER" id="PTHR47806">
    <property type="entry name" value="50S RIBOSOMAL PROTEIN L3 GLUTAMINE METHYLTRANSFERASE"/>
    <property type="match status" value="1"/>
</dbReference>
<dbReference type="InterPro" id="IPR007848">
    <property type="entry name" value="Small_mtfrase_dom"/>
</dbReference>
<keyword evidence="2 4" id="KW-0808">Transferase</keyword>
<dbReference type="HAMAP" id="MF_02125">
    <property type="entry name" value="L3_methyltr_PrmB"/>
    <property type="match status" value="1"/>
</dbReference>
<organism evidence="6 7">
    <name type="scientific">Saccharophagus degradans</name>
    <dbReference type="NCBI Taxonomy" id="86304"/>
    <lineage>
        <taxon>Bacteria</taxon>
        <taxon>Pseudomonadati</taxon>
        <taxon>Pseudomonadota</taxon>
        <taxon>Gammaproteobacteria</taxon>
        <taxon>Cellvibrionales</taxon>
        <taxon>Cellvibrionaceae</taxon>
        <taxon>Saccharophagus</taxon>
    </lineage>
</organism>
<evidence type="ECO:0000313" key="7">
    <source>
        <dbReference type="Proteomes" id="UP001169760"/>
    </source>
</evidence>
<dbReference type="CDD" id="cd02440">
    <property type="entry name" value="AdoMet_MTases"/>
    <property type="match status" value="1"/>
</dbReference>
<comment type="function">
    <text evidence="4">Methylates ribosomal protein uL3 on a specific glutamine residue.</text>
</comment>
<dbReference type="NCBIfam" id="TIGR00536">
    <property type="entry name" value="hemK_fam"/>
    <property type="match status" value="1"/>
</dbReference>
<dbReference type="InterPro" id="IPR029063">
    <property type="entry name" value="SAM-dependent_MTases_sf"/>
</dbReference>
<evidence type="ECO:0000256" key="3">
    <source>
        <dbReference type="ARBA" id="ARBA00022691"/>
    </source>
</evidence>
<dbReference type="RefSeq" id="WP_303490308.1">
    <property type="nucleotide sequence ID" value="NZ_JAUOPB010000001.1"/>
</dbReference>
<name>A0AAW7X3G0_9GAMM</name>
<keyword evidence="6" id="KW-0687">Ribonucleoprotein</keyword>
<reference evidence="6" key="1">
    <citation type="submission" date="2023-07" db="EMBL/GenBank/DDBJ databases">
        <title>Genome content predicts the carbon catabolic preferences of heterotrophic bacteria.</title>
        <authorList>
            <person name="Gralka M."/>
        </authorList>
    </citation>
    <scope>NUCLEOTIDE SEQUENCE</scope>
    <source>
        <strain evidence="6">I3M17_2</strain>
    </source>
</reference>
<keyword evidence="6" id="KW-0689">Ribosomal protein</keyword>
<dbReference type="Gene3D" id="1.10.8.10">
    <property type="entry name" value="DNA helicase RuvA subunit, C-terminal domain"/>
    <property type="match status" value="1"/>
</dbReference>
<evidence type="ECO:0000313" key="6">
    <source>
        <dbReference type="EMBL" id="MDO6421092.1"/>
    </source>
</evidence>
<dbReference type="Pfam" id="PF05175">
    <property type="entry name" value="MTS"/>
    <property type="match status" value="1"/>
</dbReference>
<dbReference type="SUPFAM" id="SSF53335">
    <property type="entry name" value="S-adenosyl-L-methionine-dependent methyltransferases"/>
    <property type="match status" value="1"/>
</dbReference>
<dbReference type="PANTHER" id="PTHR47806:SF1">
    <property type="entry name" value="RIBOSOMAL PROTEIN UL3 GLUTAMINE METHYLTRANSFERASE"/>
    <property type="match status" value="1"/>
</dbReference>
<dbReference type="InterPro" id="IPR017127">
    <property type="entry name" value="Ribosome_uL3_MTase"/>
</dbReference>
<dbReference type="PROSITE" id="PS00092">
    <property type="entry name" value="N6_MTASE"/>
    <property type="match status" value="1"/>
</dbReference>
<dbReference type="GO" id="GO:0005840">
    <property type="term" value="C:ribosome"/>
    <property type="evidence" value="ECO:0007669"/>
    <property type="project" value="UniProtKB-KW"/>
</dbReference>
<evidence type="ECO:0000259" key="5">
    <source>
        <dbReference type="Pfam" id="PF05175"/>
    </source>
</evidence>
<comment type="catalytic activity">
    <reaction evidence="4">
        <text>L-glutaminyl-[ribosomal protein uL3] + S-adenosyl-L-methionine = N(5)-methyl-L-glutaminyl-[ribosomal protein uL3] + S-adenosyl-L-homocysteine + H(+)</text>
        <dbReference type="Rhea" id="RHEA:45020"/>
        <dbReference type="Rhea" id="RHEA-COMP:11063"/>
        <dbReference type="Rhea" id="RHEA-COMP:11064"/>
        <dbReference type="ChEBI" id="CHEBI:15378"/>
        <dbReference type="ChEBI" id="CHEBI:30011"/>
        <dbReference type="ChEBI" id="CHEBI:57856"/>
        <dbReference type="ChEBI" id="CHEBI:59789"/>
        <dbReference type="ChEBI" id="CHEBI:61891"/>
        <dbReference type="EC" id="2.1.1.298"/>
    </reaction>
</comment>